<dbReference type="GO" id="GO:0051500">
    <property type="term" value="F:D-tyrosyl-tRNA(Tyr) deacylase activity"/>
    <property type="evidence" value="ECO:0007669"/>
    <property type="project" value="TreeGrafter"/>
</dbReference>
<comment type="catalytic activity">
    <reaction evidence="2">
        <text>a D-aminoacyl-tRNA + H2O = a tRNA + a D-alpha-amino acid + H(+)</text>
        <dbReference type="Rhea" id="RHEA:13953"/>
        <dbReference type="Rhea" id="RHEA-COMP:10123"/>
        <dbReference type="Rhea" id="RHEA-COMP:10124"/>
        <dbReference type="ChEBI" id="CHEBI:15377"/>
        <dbReference type="ChEBI" id="CHEBI:15378"/>
        <dbReference type="ChEBI" id="CHEBI:59871"/>
        <dbReference type="ChEBI" id="CHEBI:78442"/>
        <dbReference type="ChEBI" id="CHEBI:79333"/>
        <dbReference type="EC" id="3.1.1.96"/>
    </reaction>
</comment>
<dbReference type="Gene3D" id="3.50.80.10">
    <property type="entry name" value="D-tyrosyl-tRNA(Tyr) deacylase"/>
    <property type="match status" value="1"/>
</dbReference>
<organism evidence="3 4">
    <name type="scientific">Aquiflexum balticum DSM 16537</name>
    <dbReference type="NCBI Taxonomy" id="758820"/>
    <lineage>
        <taxon>Bacteria</taxon>
        <taxon>Pseudomonadati</taxon>
        <taxon>Bacteroidota</taxon>
        <taxon>Cytophagia</taxon>
        <taxon>Cytophagales</taxon>
        <taxon>Cyclobacteriaceae</taxon>
        <taxon>Aquiflexum</taxon>
    </lineage>
</organism>
<dbReference type="OrthoDB" id="9801395at2"/>
<dbReference type="InterPro" id="IPR003732">
    <property type="entry name" value="Daa-tRNA_deacyls_DTD"/>
</dbReference>
<dbReference type="EC" id="3.1.1.-" evidence="2"/>
<dbReference type="EC" id="3.1.1.96" evidence="2"/>
<evidence type="ECO:0000313" key="4">
    <source>
        <dbReference type="Proteomes" id="UP000192333"/>
    </source>
</evidence>
<evidence type="ECO:0000313" key="3">
    <source>
        <dbReference type="EMBL" id="SMD45945.1"/>
    </source>
</evidence>
<gene>
    <name evidence="2" type="primary">dtd</name>
    <name evidence="3" type="ORF">SAMN00777080_4618</name>
</gene>
<proteinExistence type="inferred from homology"/>
<dbReference type="FunFam" id="3.50.80.10:FF:000001">
    <property type="entry name" value="D-aminoacyl-tRNA deacylase"/>
    <property type="match status" value="1"/>
</dbReference>
<dbReference type="AlphaFoldDB" id="A0A1W2HAL5"/>
<keyword evidence="2" id="KW-0694">RNA-binding</keyword>
<comment type="subunit">
    <text evidence="2">Homodimer.</text>
</comment>
<evidence type="ECO:0000256" key="1">
    <source>
        <dbReference type="ARBA" id="ARBA00009673"/>
    </source>
</evidence>
<dbReference type="GO" id="GO:0000049">
    <property type="term" value="F:tRNA binding"/>
    <property type="evidence" value="ECO:0007669"/>
    <property type="project" value="UniProtKB-UniRule"/>
</dbReference>
<feature type="short sequence motif" description="Gly-cisPro motif, important for rejection of L-amino acids" evidence="2">
    <location>
        <begin position="138"/>
        <end position="139"/>
    </location>
</feature>
<comment type="domain">
    <text evidence="2">A Gly-cisPro motif from one monomer fits into the active site of the other monomer to allow specific chiral rejection of L-amino acids.</text>
</comment>
<name>A0A1W2HAL5_9BACT</name>
<dbReference type="GO" id="GO:0019478">
    <property type="term" value="P:D-amino acid catabolic process"/>
    <property type="evidence" value="ECO:0007669"/>
    <property type="project" value="UniProtKB-UniRule"/>
</dbReference>
<protein>
    <recommendedName>
        <fullName evidence="2">D-aminoacyl-tRNA deacylase</fullName>
        <shortName evidence="2">DTD</shortName>
        <ecNumber evidence="2">3.1.1.96</ecNumber>
    </recommendedName>
    <alternativeName>
        <fullName evidence="2">Gly-tRNA(Ala) deacylase</fullName>
        <ecNumber evidence="2">3.1.1.-</ecNumber>
    </alternativeName>
</protein>
<dbReference type="Proteomes" id="UP000192333">
    <property type="component" value="Chromosome I"/>
</dbReference>
<comment type="subcellular location">
    <subcellularLocation>
        <location evidence="2">Cytoplasm</location>
    </subcellularLocation>
</comment>
<dbReference type="PANTHER" id="PTHR10472">
    <property type="entry name" value="D-TYROSYL-TRNA TYR DEACYLASE"/>
    <property type="match status" value="1"/>
</dbReference>
<dbReference type="GO" id="GO:0005737">
    <property type="term" value="C:cytoplasm"/>
    <property type="evidence" value="ECO:0007669"/>
    <property type="project" value="UniProtKB-SubCell"/>
</dbReference>
<dbReference type="PANTHER" id="PTHR10472:SF5">
    <property type="entry name" value="D-AMINOACYL-TRNA DEACYLASE 1"/>
    <property type="match status" value="1"/>
</dbReference>
<sequence>MIAVIQRVSESSVKIGGESKGQIGNGLMVLLGIEETDSKEDIDWLSKKIANLRIFPDDKGVMNKSILDSGGDVLLISQFTLHASTKKGNRPSYIKAAKPEIAIPLYEDFIITLESDLGKSIQTGEFGADMKVSLINDGPVTIIIDSKNKI</sequence>
<dbReference type="HAMAP" id="MF_00518">
    <property type="entry name" value="Deacylase_Dtd"/>
    <property type="match status" value="1"/>
</dbReference>
<dbReference type="CDD" id="cd00563">
    <property type="entry name" value="Dtyr_deacylase"/>
    <property type="match status" value="1"/>
</dbReference>
<keyword evidence="2" id="KW-0820">tRNA-binding</keyword>
<dbReference type="NCBIfam" id="TIGR00256">
    <property type="entry name" value="D-aminoacyl-tRNA deacylase"/>
    <property type="match status" value="1"/>
</dbReference>
<keyword evidence="2" id="KW-0378">Hydrolase</keyword>
<evidence type="ECO:0000256" key="2">
    <source>
        <dbReference type="HAMAP-Rule" id="MF_00518"/>
    </source>
</evidence>
<keyword evidence="2" id="KW-0963">Cytoplasm</keyword>
<dbReference type="SUPFAM" id="SSF69500">
    <property type="entry name" value="DTD-like"/>
    <property type="match status" value="1"/>
</dbReference>
<comment type="similarity">
    <text evidence="1 2">Belongs to the DTD family.</text>
</comment>
<dbReference type="GO" id="GO:0106026">
    <property type="term" value="F:Gly-tRNA(Ala) deacylase activity"/>
    <property type="evidence" value="ECO:0007669"/>
    <property type="project" value="UniProtKB-UniRule"/>
</dbReference>
<comment type="function">
    <text evidence="2">An aminoacyl-tRNA editing enzyme that deacylates mischarged D-aminoacyl-tRNAs. Also deacylates mischarged glycyl-tRNA(Ala), protecting cells against glycine mischarging by AlaRS. Acts via tRNA-based rather than protein-based catalysis; rejects L-amino acids rather than detecting D-amino acids in the active site. By recycling D-aminoacyl-tRNA to D-amino acids and free tRNA molecules, this enzyme counteracts the toxicity associated with the formation of D-aminoacyl-tRNA entities in vivo and helps enforce protein L-homochirality.</text>
</comment>
<reference evidence="4" key="1">
    <citation type="submission" date="2017-04" db="EMBL/GenBank/DDBJ databases">
        <authorList>
            <person name="Varghese N."/>
            <person name="Submissions S."/>
        </authorList>
    </citation>
    <scope>NUCLEOTIDE SEQUENCE [LARGE SCALE GENOMIC DNA]</scope>
    <source>
        <strain evidence="4">DSM 16537</strain>
    </source>
</reference>
<keyword evidence="4" id="KW-1185">Reference proteome</keyword>
<dbReference type="InterPro" id="IPR023509">
    <property type="entry name" value="DTD-like_sf"/>
</dbReference>
<comment type="catalytic activity">
    <reaction evidence="2">
        <text>glycyl-tRNA(Ala) + H2O = tRNA(Ala) + glycine + H(+)</text>
        <dbReference type="Rhea" id="RHEA:53744"/>
        <dbReference type="Rhea" id="RHEA-COMP:9657"/>
        <dbReference type="Rhea" id="RHEA-COMP:13640"/>
        <dbReference type="ChEBI" id="CHEBI:15377"/>
        <dbReference type="ChEBI" id="CHEBI:15378"/>
        <dbReference type="ChEBI" id="CHEBI:57305"/>
        <dbReference type="ChEBI" id="CHEBI:78442"/>
        <dbReference type="ChEBI" id="CHEBI:78522"/>
    </reaction>
</comment>
<accession>A0A1W2HAL5</accession>
<dbReference type="RefSeq" id="WP_084122900.1">
    <property type="nucleotide sequence ID" value="NZ_LT838813.1"/>
</dbReference>
<dbReference type="STRING" id="758820.SAMN00777080_4618"/>
<dbReference type="Pfam" id="PF02580">
    <property type="entry name" value="Tyr_Deacylase"/>
    <property type="match status" value="1"/>
</dbReference>
<dbReference type="GO" id="GO:0043908">
    <property type="term" value="F:Ser(Gly)-tRNA(Ala) hydrolase activity"/>
    <property type="evidence" value="ECO:0007669"/>
    <property type="project" value="UniProtKB-UniRule"/>
</dbReference>
<dbReference type="EMBL" id="LT838813">
    <property type="protein sequence ID" value="SMD45945.1"/>
    <property type="molecule type" value="Genomic_DNA"/>
</dbReference>